<dbReference type="InterPro" id="IPR050732">
    <property type="entry name" value="Beta-glucan_modifiers"/>
</dbReference>
<keyword evidence="6" id="KW-1003">Cell membrane</keyword>
<gene>
    <name evidence="23" type="ORF">B0H63DRAFT_31512</name>
</gene>
<keyword evidence="15" id="KW-0961">Cell wall biogenesis/degradation</keyword>
<feature type="region of interest" description="Disordered" evidence="21">
    <location>
        <begin position="190"/>
        <end position="332"/>
    </location>
</feature>
<comment type="caution">
    <text evidence="23">The sequence shown here is derived from an EMBL/GenBank/DDBJ whole genome shotgun (WGS) entry which is preliminary data.</text>
</comment>
<feature type="compositionally biased region" description="Low complexity" evidence="21">
    <location>
        <begin position="30"/>
        <end position="48"/>
    </location>
</feature>
<dbReference type="FunFam" id="3.20.20.80:FF:000151">
    <property type="entry name" value="Glucan endo-1,3-beta-glucosidase btgC"/>
    <property type="match status" value="1"/>
</dbReference>
<evidence type="ECO:0000256" key="17">
    <source>
        <dbReference type="ARBA" id="ARBA00037649"/>
    </source>
</evidence>
<feature type="compositionally biased region" description="Low complexity" evidence="21">
    <location>
        <begin position="89"/>
        <end position="122"/>
    </location>
</feature>
<name>A0AAE0P5W8_9PEZI</name>
<dbReference type="AlphaFoldDB" id="A0AAE0P5W8"/>
<feature type="compositionally biased region" description="Gly residues" evidence="21">
    <location>
        <begin position="217"/>
        <end position="227"/>
    </location>
</feature>
<dbReference type="GO" id="GO:0071555">
    <property type="term" value="P:cell wall organization"/>
    <property type="evidence" value="ECO:0007669"/>
    <property type="project" value="UniProtKB-KW"/>
</dbReference>
<feature type="compositionally biased region" description="Low complexity" evidence="21">
    <location>
        <begin position="248"/>
        <end position="260"/>
    </location>
</feature>
<dbReference type="PANTHER" id="PTHR16631:SF17">
    <property type="entry name" value="GLUCAN ENDO-1,3-BETA-GLUCOSIDASE BTGC"/>
    <property type="match status" value="1"/>
</dbReference>
<evidence type="ECO:0000256" key="15">
    <source>
        <dbReference type="ARBA" id="ARBA00023316"/>
    </source>
</evidence>
<evidence type="ECO:0000256" key="20">
    <source>
        <dbReference type="RuleBase" id="RU004335"/>
    </source>
</evidence>
<accession>A0AAE0P5W8</accession>
<comment type="subcellular location">
    <subcellularLocation>
        <location evidence="3">Cell membrane</location>
        <topology evidence="3">Single-pass type II membrane protein</topology>
    </subcellularLocation>
    <subcellularLocation>
        <location evidence="2">Secreted</location>
        <location evidence="2">Cell wall</location>
    </subcellularLocation>
</comment>
<keyword evidence="24" id="KW-1185">Reference proteome</keyword>
<evidence type="ECO:0000256" key="5">
    <source>
        <dbReference type="ARBA" id="ARBA00012780"/>
    </source>
</evidence>
<evidence type="ECO:0000313" key="24">
    <source>
        <dbReference type="Proteomes" id="UP001285441"/>
    </source>
</evidence>
<dbReference type="GO" id="GO:0005886">
    <property type="term" value="C:plasma membrane"/>
    <property type="evidence" value="ECO:0007669"/>
    <property type="project" value="UniProtKB-SubCell"/>
</dbReference>
<dbReference type="PANTHER" id="PTHR16631">
    <property type="entry name" value="GLUCAN 1,3-BETA-GLUCOSIDASE"/>
    <property type="match status" value="1"/>
</dbReference>
<keyword evidence="9" id="KW-0732">Signal</keyword>
<keyword evidence="11" id="KW-0735">Signal-anchor</keyword>
<keyword evidence="10 23" id="KW-0378">Hydrolase</keyword>
<evidence type="ECO:0000256" key="3">
    <source>
        <dbReference type="ARBA" id="ARBA00004401"/>
    </source>
</evidence>
<feature type="transmembrane region" description="Helical" evidence="22">
    <location>
        <begin position="406"/>
        <end position="430"/>
    </location>
</feature>
<feature type="compositionally biased region" description="Polar residues" evidence="21">
    <location>
        <begin position="270"/>
        <end position="282"/>
    </location>
</feature>
<keyword evidence="7" id="KW-0134">Cell wall</keyword>
<evidence type="ECO:0000313" key="23">
    <source>
        <dbReference type="EMBL" id="KAK3393973.1"/>
    </source>
</evidence>
<keyword evidence="16" id="KW-0624">Polysaccharide degradation</keyword>
<feature type="compositionally biased region" description="Polar residues" evidence="21">
    <location>
        <begin position="157"/>
        <end position="168"/>
    </location>
</feature>
<evidence type="ECO:0000256" key="19">
    <source>
        <dbReference type="ARBA" id="ARBA00043078"/>
    </source>
</evidence>
<keyword evidence="22" id="KW-0812">Transmembrane</keyword>
<evidence type="ECO:0000256" key="9">
    <source>
        <dbReference type="ARBA" id="ARBA00022729"/>
    </source>
</evidence>
<evidence type="ECO:0000256" key="6">
    <source>
        <dbReference type="ARBA" id="ARBA00022475"/>
    </source>
</evidence>
<dbReference type="SUPFAM" id="SSF51445">
    <property type="entry name" value="(Trans)glycosidases"/>
    <property type="match status" value="1"/>
</dbReference>
<evidence type="ECO:0000256" key="21">
    <source>
        <dbReference type="SAM" id="MobiDB-lite"/>
    </source>
</evidence>
<dbReference type="GO" id="GO:0009986">
    <property type="term" value="C:cell surface"/>
    <property type="evidence" value="ECO:0007669"/>
    <property type="project" value="TreeGrafter"/>
</dbReference>
<comment type="catalytic activity">
    <reaction evidence="1">
        <text>Hydrolysis of (1-&gt;3)-beta-D-glucosidic linkages in (1-&gt;3)-beta-D-glucans.</text>
        <dbReference type="EC" id="3.2.1.39"/>
    </reaction>
</comment>
<keyword evidence="8" id="KW-0964">Secreted</keyword>
<dbReference type="InterPro" id="IPR017853">
    <property type="entry name" value="GH"/>
</dbReference>
<dbReference type="GO" id="GO:0000272">
    <property type="term" value="P:polysaccharide catabolic process"/>
    <property type="evidence" value="ECO:0007669"/>
    <property type="project" value="UniProtKB-KW"/>
</dbReference>
<feature type="region of interest" description="Disordered" evidence="21">
    <location>
        <begin position="1"/>
        <end position="169"/>
    </location>
</feature>
<evidence type="ECO:0000256" key="1">
    <source>
        <dbReference type="ARBA" id="ARBA00000382"/>
    </source>
</evidence>
<evidence type="ECO:0000256" key="14">
    <source>
        <dbReference type="ARBA" id="ARBA00023277"/>
    </source>
</evidence>
<dbReference type="EC" id="3.2.1.39" evidence="5"/>
<evidence type="ECO:0000256" key="16">
    <source>
        <dbReference type="ARBA" id="ARBA00023326"/>
    </source>
</evidence>
<keyword evidence="14" id="KW-0119">Carbohydrate metabolism</keyword>
<evidence type="ECO:0000256" key="2">
    <source>
        <dbReference type="ARBA" id="ARBA00004191"/>
    </source>
</evidence>
<feature type="compositionally biased region" description="Low complexity" evidence="21">
    <location>
        <begin position="198"/>
        <end position="216"/>
    </location>
</feature>
<dbReference type="GO" id="GO:0042973">
    <property type="term" value="F:glucan endo-1,3-beta-D-glucosidase activity"/>
    <property type="evidence" value="ECO:0007669"/>
    <property type="project" value="UniProtKB-EC"/>
</dbReference>
<reference evidence="23" key="1">
    <citation type="journal article" date="2023" name="Mol. Phylogenet. Evol.">
        <title>Genome-scale phylogeny and comparative genomics of the fungal order Sordariales.</title>
        <authorList>
            <person name="Hensen N."/>
            <person name="Bonometti L."/>
            <person name="Westerberg I."/>
            <person name="Brannstrom I.O."/>
            <person name="Guillou S."/>
            <person name="Cros-Aarteil S."/>
            <person name="Calhoun S."/>
            <person name="Haridas S."/>
            <person name="Kuo A."/>
            <person name="Mondo S."/>
            <person name="Pangilinan J."/>
            <person name="Riley R."/>
            <person name="LaButti K."/>
            <person name="Andreopoulos B."/>
            <person name="Lipzen A."/>
            <person name="Chen C."/>
            <person name="Yan M."/>
            <person name="Daum C."/>
            <person name="Ng V."/>
            <person name="Clum A."/>
            <person name="Steindorff A."/>
            <person name="Ohm R.A."/>
            <person name="Martin F."/>
            <person name="Silar P."/>
            <person name="Natvig D.O."/>
            <person name="Lalanne C."/>
            <person name="Gautier V."/>
            <person name="Ament-Velasquez S.L."/>
            <person name="Kruys A."/>
            <person name="Hutchinson M.I."/>
            <person name="Powell A.J."/>
            <person name="Barry K."/>
            <person name="Miller A.N."/>
            <person name="Grigoriev I.V."/>
            <person name="Debuchy R."/>
            <person name="Gladieux P."/>
            <person name="Hiltunen Thoren M."/>
            <person name="Johannesson H."/>
        </authorList>
    </citation>
    <scope>NUCLEOTIDE SEQUENCE</scope>
    <source>
        <strain evidence="23">CBS 232.78</strain>
    </source>
</reference>
<dbReference type="EMBL" id="JAULSW010000001">
    <property type="protein sequence ID" value="KAK3393973.1"/>
    <property type="molecule type" value="Genomic_DNA"/>
</dbReference>
<evidence type="ECO:0000256" key="4">
    <source>
        <dbReference type="ARBA" id="ARBA00008773"/>
    </source>
</evidence>
<sequence length="778" mass="83675">MAQLSYYEDDLAAERQPLGHPGSISPRYPPQQQQEYRQQYHQQQQYPDQEPRQRPKQDPFASPGRVRPGAHPDSSFESLREHRRYSQEPPRNGSPSRRGPGPYGPAAAVPQAGYSQPGVVSPASPPPPPPHRGAEQRYWGQEAGSYPPRARPAPPRSTITPGADNFSNAAVGGMAGIALTVAEHNARESGLNAIDGPNYPQQTYQQDGQWQNQNQGGYNGGGGGSSLGVGDHQQRQPGAPYSGVGDTSSHSSFQSSFQGSLAGHAIPARQGSSRSPHSTVNEIYTDDPYQHYGRPQDPRLGVVDPHDIEDDGDDGLTYGPRKGPRTSMLSLGSSHRGAAAAGGAAGGAAAGGVLSGLGGRNGSGGLSGFYAPVKNGSGAPQSALEGEKPAWPVVPPSSGKSRKWRLVVIIIVAVLIAIGIALGVVFGLVLKNNGGGNKDNSTGGSTSTAAGDTAANGDLDINSKEIKALLNNGNLYKVFPGIDYTPVNSQYPDCLKNPPSQNNVTRDVAVLSQLSNTIRLYGTDCNQTEMVIHALRRLEMDDTIKIWLGVWQDANTTTNKRQLDQMWDILDTYGEKPFKGLIVANEILFREQMTVDELGTLLKKVRSGVADRKMSLPVATSDLGDKWTAALAAESDYVMANIHPFFSGTKVAEAAVWTNQFWNNVNGPIFKSDPAKNIISETGWPSQGGTNCGSDKVFICPDQAVAGITEMNRFMKDWVCGALANGTEYFWFEAFDEPWKVTFNTKDQQWEDHWGLMDVNRNLKDGVQIPDCGGKTVD</sequence>
<evidence type="ECO:0000256" key="13">
    <source>
        <dbReference type="ARBA" id="ARBA00023180"/>
    </source>
</evidence>
<dbReference type="Proteomes" id="UP001285441">
    <property type="component" value="Unassembled WGS sequence"/>
</dbReference>
<dbReference type="Pfam" id="PF00332">
    <property type="entry name" value="Glyco_hydro_17"/>
    <property type="match status" value="1"/>
</dbReference>
<evidence type="ECO:0000256" key="11">
    <source>
        <dbReference type="ARBA" id="ARBA00022968"/>
    </source>
</evidence>
<organism evidence="23 24">
    <name type="scientific">Podospora didyma</name>
    <dbReference type="NCBI Taxonomy" id="330526"/>
    <lineage>
        <taxon>Eukaryota</taxon>
        <taxon>Fungi</taxon>
        <taxon>Dikarya</taxon>
        <taxon>Ascomycota</taxon>
        <taxon>Pezizomycotina</taxon>
        <taxon>Sordariomycetes</taxon>
        <taxon>Sordariomycetidae</taxon>
        <taxon>Sordariales</taxon>
        <taxon>Podosporaceae</taxon>
        <taxon>Podospora</taxon>
    </lineage>
</organism>
<evidence type="ECO:0000256" key="8">
    <source>
        <dbReference type="ARBA" id="ARBA00022525"/>
    </source>
</evidence>
<evidence type="ECO:0000256" key="18">
    <source>
        <dbReference type="ARBA" id="ARBA00042373"/>
    </source>
</evidence>
<dbReference type="Gene3D" id="3.20.20.80">
    <property type="entry name" value="Glycosidases"/>
    <property type="match status" value="1"/>
</dbReference>
<comment type="function">
    <text evidence="17">Glucanases play a role in cell expansion during growth, in cell-cell fusion during mating, and in spore release during sporulation. This enzyme may be involved in beta-glucan degradation. Active on laminarin and lichenan.</text>
</comment>
<dbReference type="GO" id="GO:0009277">
    <property type="term" value="C:fungal-type cell wall"/>
    <property type="evidence" value="ECO:0007669"/>
    <property type="project" value="TreeGrafter"/>
</dbReference>
<evidence type="ECO:0000256" key="22">
    <source>
        <dbReference type="SAM" id="Phobius"/>
    </source>
</evidence>
<evidence type="ECO:0000256" key="7">
    <source>
        <dbReference type="ARBA" id="ARBA00022512"/>
    </source>
</evidence>
<comment type="similarity">
    <text evidence="4 20">Belongs to the glycosyl hydrolase 17 family.</text>
</comment>
<keyword evidence="12 22" id="KW-0472">Membrane</keyword>
<protein>
    <recommendedName>
        <fullName evidence="5">glucan endo-1,3-beta-D-glucosidase</fullName>
        <ecNumber evidence="5">3.2.1.39</ecNumber>
    </recommendedName>
    <alternativeName>
        <fullName evidence="19">Endo-1,3-beta-glucanase btgC</fullName>
    </alternativeName>
    <alternativeName>
        <fullName evidence="18">Laminarinase btgC</fullName>
    </alternativeName>
</protein>
<dbReference type="GO" id="GO:0005576">
    <property type="term" value="C:extracellular region"/>
    <property type="evidence" value="ECO:0007669"/>
    <property type="project" value="TreeGrafter"/>
</dbReference>
<reference evidence="23" key="2">
    <citation type="submission" date="2023-06" db="EMBL/GenBank/DDBJ databases">
        <authorList>
            <consortium name="Lawrence Berkeley National Laboratory"/>
            <person name="Haridas S."/>
            <person name="Hensen N."/>
            <person name="Bonometti L."/>
            <person name="Westerberg I."/>
            <person name="Brannstrom I.O."/>
            <person name="Guillou S."/>
            <person name="Cros-Aarteil S."/>
            <person name="Calhoun S."/>
            <person name="Kuo A."/>
            <person name="Mondo S."/>
            <person name="Pangilinan J."/>
            <person name="Riley R."/>
            <person name="LaButti K."/>
            <person name="Andreopoulos B."/>
            <person name="Lipzen A."/>
            <person name="Chen C."/>
            <person name="Yanf M."/>
            <person name="Daum C."/>
            <person name="Ng V."/>
            <person name="Clum A."/>
            <person name="Steindorff A."/>
            <person name="Ohm R."/>
            <person name="Martin F."/>
            <person name="Silar P."/>
            <person name="Natvig D."/>
            <person name="Lalanne C."/>
            <person name="Gautier V."/>
            <person name="Ament-velasquez S.L."/>
            <person name="Kruys A."/>
            <person name="Hutchinson M.I."/>
            <person name="Powell A.J."/>
            <person name="Barry K."/>
            <person name="Miller A.N."/>
            <person name="Grigoriev I.V."/>
            <person name="Debuchy R."/>
            <person name="Gladieux P."/>
            <person name="Thoren M.H."/>
            <person name="Johannesson H."/>
        </authorList>
    </citation>
    <scope>NUCLEOTIDE SEQUENCE</scope>
    <source>
        <strain evidence="23">CBS 232.78</strain>
    </source>
</reference>
<keyword evidence="13" id="KW-0325">Glycoprotein</keyword>
<evidence type="ECO:0000256" key="10">
    <source>
        <dbReference type="ARBA" id="ARBA00022801"/>
    </source>
</evidence>
<proteinExistence type="inferred from homology"/>
<evidence type="ECO:0000256" key="12">
    <source>
        <dbReference type="ARBA" id="ARBA00023136"/>
    </source>
</evidence>
<dbReference type="InterPro" id="IPR000490">
    <property type="entry name" value="Glyco_hydro_17"/>
</dbReference>
<keyword evidence="22" id="KW-1133">Transmembrane helix</keyword>